<proteinExistence type="predicted"/>
<name>A0A545TJE0_9GAMM</name>
<keyword evidence="3" id="KW-1185">Reference proteome</keyword>
<reference evidence="2 3" key="1">
    <citation type="submission" date="2019-06" db="EMBL/GenBank/DDBJ databases">
        <title>Draft genome of Aliikangiella marina GYP-15.</title>
        <authorList>
            <person name="Wang G."/>
        </authorList>
    </citation>
    <scope>NUCLEOTIDE SEQUENCE [LARGE SCALE GENOMIC DNA]</scope>
    <source>
        <strain evidence="2 3">GYP-15</strain>
    </source>
</reference>
<protein>
    <submittedName>
        <fullName evidence="2">Uncharacterized protein</fullName>
    </submittedName>
</protein>
<evidence type="ECO:0000313" key="2">
    <source>
        <dbReference type="EMBL" id="TQV77335.1"/>
    </source>
</evidence>
<organism evidence="2 3">
    <name type="scientific">Aliikangiella marina</name>
    <dbReference type="NCBI Taxonomy" id="1712262"/>
    <lineage>
        <taxon>Bacteria</taxon>
        <taxon>Pseudomonadati</taxon>
        <taxon>Pseudomonadota</taxon>
        <taxon>Gammaproteobacteria</taxon>
        <taxon>Oceanospirillales</taxon>
        <taxon>Pleioneaceae</taxon>
        <taxon>Aliikangiella</taxon>
    </lineage>
</organism>
<dbReference type="OrthoDB" id="6402950at2"/>
<comment type="caution">
    <text evidence="2">The sequence shown here is derived from an EMBL/GenBank/DDBJ whole genome shotgun (WGS) entry which is preliminary data.</text>
</comment>
<keyword evidence="1" id="KW-0812">Transmembrane</keyword>
<feature type="transmembrane region" description="Helical" evidence="1">
    <location>
        <begin position="7"/>
        <end position="27"/>
    </location>
</feature>
<dbReference type="Proteomes" id="UP000317839">
    <property type="component" value="Unassembled WGS sequence"/>
</dbReference>
<keyword evidence="1" id="KW-0472">Membrane</keyword>
<dbReference type="RefSeq" id="WP_142940907.1">
    <property type="nucleotide sequence ID" value="NZ_VIKR01000001.1"/>
</dbReference>
<feature type="transmembrane region" description="Helical" evidence="1">
    <location>
        <begin position="33"/>
        <end position="53"/>
    </location>
</feature>
<evidence type="ECO:0000256" key="1">
    <source>
        <dbReference type="SAM" id="Phobius"/>
    </source>
</evidence>
<accession>A0A545TJE0</accession>
<gene>
    <name evidence="2" type="ORF">FLL45_05155</name>
</gene>
<keyword evidence="1" id="KW-1133">Transmembrane helix</keyword>
<dbReference type="AlphaFoldDB" id="A0A545TJE0"/>
<evidence type="ECO:0000313" key="3">
    <source>
        <dbReference type="Proteomes" id="UP000317839"/>
    </source>
</evidence>
<sequence>MKQKLITLILIVIALVTILATLIHGMIADISIFHGMVIHPLILLAGISLFAFVKKQNSEISHG</sequence>
<dbReference type="EMBL" id="VIKR01000001">
    <property type="protein sequence ID" value="TQV77335.1"/>
    <property type="molecule type" value="Genomic_DNA"/>
</dbReference>